<keyword evidence="8" id="KW-1185">Reference proteome</keyword>
<dbReference type="GO" id="GO:0016020">
    <property type="term" value="C:membrane"/>
    <property type="evidence" value="ECO:0007669"/>
    <property type="project" value="UniProtKB-SubCell"/>
</dbReference>
<dbReference type="EMBL" id="VUMM01000001">
    <property type="protein sequence ID" value="MSS00717.1"/>
    <property type="molecule type" value="Genomic_DNA"/>
</dbReference>
<feature type="transmembrane region" description="Helical" evidence="5">
    <location>
        <begin position="150"/>
        <end position="174"/>
    </location>
</feature>
<dbReference type="PANTHER" id="PTHR31102:SF1">
    <property type="entry name" value="CATION_H+ EXCHANGER DOMAIN-CONTAINING PROTEIN"/>
    <property type="match status" value="1"/>
</dbReference>
<evidence type="ECO:0000256" key="3">
    <source>
        <dbReference type="ARBA" id="ARBA00022989"/>
    </source>
</evidence>
<dbReference type="AlphaFoldDB" id="A0A7X2N1I4"/>
<feature type="transmembrane region" description="Helical" evidence="5">
    <location>
        <begin position="215"/>
        <end position="232"/>
    </location>
</feature>
<sequence>MVESVAYILLIGSLFSFLFKKMHLPKLLGMIFAGILIGPYFLNILDTNMLAISSDLRQMALIIILTRAGLSLDLSDLKKVGRPAILMCFLPACFEMMTTIFIAPLLFDISYLDAAILASVIAAVSPAVVVPKMIELMDKKLGTRQAIPQLILAGASVDDVFVIVMFSCFTSLASGNGFSFTSLLQVPFSILNGILIGYLLGYIISLFFNKVKMDSISSFIFVLSFSFLLMKLEAIIKPFIPFSGYLSIMALGLAIHRNCKEESQSLNSIYSKCWMIAQIFLFVLVGASVNIKVAFHAGINSILLILFVLLIRIIGVFCCLIKTSLNRKERFFIAISYIPKATVQAAMGGIPLAMGFSCGELILAISVISILISAPVGAILMDVFDKICLIQENV</sequence>
<evidence type="ECO:0000259" key="6">
    <source>
        <dbReference type="Pfam" id="PF00999"/>
    </source>
</evidence>
<feature type="transmembrane region" description="Helical" evidence="5">
    <location>
        <begin position="301"/>
        <end position="320"/>
    </location>
</feature>
<keyword evidence="4 5" id="KW-0472">Membrane</keyword>
<dbReference type="InterPro" id="IPR038770">
    <property type="entry name" value="Na+/solute_symporter_sf"/>
</dbReference>
<evidence type="ECO:0000313" key="7">
    <source>
        <dbReference type="EMBL" id="MSS00717.1"/>
    </source>
</evidence>
<evidence type="ECO:0000256" key="5">
    <source>
        <dbReference type="SAM" id="Phobius"/>
    </source>
</evidence>
<keyword evidence="3 5" id="KW-1133">Transmembrane helix</keyword>
<feature type="transmembrane region" description="Helical" evidence="5">
    <location>
        <begin position="276"/>
        <end position="295"/>
    </location>
</feature>
<gene>
    <name evidence="7" type="ORF">FYJ50_01050</name>
</gene>
<protein>
    <submittedName>
        <fullName evidence="7">Sodium:proton antiporter</fullName>
    </submittedName>
</protein>
<comment type="caution">
    <text evidence="7">The sequence shown here is derived from an EMBL/GenBank/DDBJ whole genome shotgun (WGS) entry which is preliminary data.</text>
</comment>
<dbReference type="RefSeq" id="WP_154459184.1">
    <property type="nucleotide sequence ID" value="NZ_JAQYTQ010000048.1"/>
</dbReference>
<accession>A0A7X2N1I4</accession>
<evidence type="ECO:0000256" key="4">
    <source>
        <dbReference type="ARBA" id="ARBA00023136"/>
    </source>
</evidence>
<comment type="subcellular location">
    <subcellularLocation>
        <location evidence="1">Membrane</location>
        <topology evidence="1">Multi-pass membrane protein</topology>
    </subcellularLocation>
</comment>
<keyword evidence="2 5" id="KW-0812">Transmembrane</keyword>
<feature type="domain" description="Cation/H+ exchanger transmembrane" evidence="6">
    <location>
        <begin position="9"/>
        <end position="378"/>
    </location>
</feature>
<dbReference type="Gene3D" id="1.20.1530.20">
    <property type="match status" value="1"/>
</dbReference>
<dbReference type="PANTHER" id="PTHR31102">
    <property type="match status" value="1"/>
</dbReference>
<feature type="transmembrane region" description="Helical" evidence="5">
    <location>
        <begin position="361"/>
        <end position="381"/>
    </location>
</feature>
<dbReference type="InterPro" id="IPR051843">
    <property type="entry name" value="CPA1_transporter"/>
</dbReference>
<dbReference type="GO" id="GO:1902600">
    <property type="term" value="P:proton transmembrane transport"/>
    <property type="evidence" value="ECO:0007669"/>
    <property type="project" value="InterPro"/>
</dbReference>
<proteinExistence type="predicted"/>
<feature type="transmembrane region" description="Helical" evidence="5">
    <location>
        <begin position="332"/>
        <end position="355"/>
    </location>
</feature>
<feature type="transmembrane region" description="Helical" evidence="5">
    <location>
        <begin position="27"/>
        <end position="44"/>
    </location>
</feature>
<reference evidence="7 8" key="1">
    <citation type="submission" date="2019-08" db="EMBL/GenBank/DDBJ databases">
        <title>In-depth cultivation of the pig gut microbiome towards novel bacterial diversity and tailored functional studies.</title>
        <authorList>
            <person name="Wylensek D."/>
            <person name="Hitch T.C.A."/>
            <person name="Clavel T."/>
        </authorList>
    </citation>
    <scope>NUCLEOTIDE SEQUENCE [LARGE SCALE GENOMIC DNA]</scope>
    <source>
        <strain evidence="7 8">LKV-178-WT-2G</strain>
    </source>
</reference>
<evidence type="ECO:0000256" key="2">
    <source>
        <dbReference type="ARBA" id="ARBA00022692"/>
    </source>
</evidence>
<dbReference type="Proteomes" id="UP000470082">
    <property type="component" value="Unassembled WGS sequence"/>
</dbReference>
<dbReference type="Pfam" id="PF00999">
    <property type="entry name" value="Na_H_Exchanger"/>
    <property type="match status" value="1"/>
</dbReference>
<feature type="transmembrane region" description="Helical" evidence="5">
    <location>
        <begin position="186"/>
        <end position="208"/>
    </location>
</feature>
<feature type="transmembrane region" description="Helical" evidence="5">
    <location>
        <begin position="84"/>
        <end position="103"/>
    </location>
</feature>
<name>A0A7X2N1I4_9FIRM</name>
<evidence type="ECO:0000313" key="8">
    <source>
        <dbReference type="Proteomes" id="UP000470082"/>
    </source>
</evidence>
<organism evidence="7 8">
    <name type="scientific">Floccifex porci</name>
    <dbReference type="NCBI Taxonomy" id="2606629"/>
    <lineage>
        <taxon>Bacteria</taxon>
        <taxon>Bacillati</taxon>
        <taxon>Bacillota</taxon>
        <taxon>Erysipelotrichia</taxon>
        <taxon>Erysipelotrichales</taxon>
        <taxon>Erysipelotrichaceae</taxon>
        <taxon>Floccifex</taxon>
    </lineage>
</organism>
<evidence type="ECO:0000256" key="1">
    <source>
        <dbReference type="ARBA" id="ARBA00004141"/>
    </source>
</evidence>
<dbReference type="InterPro" id="IPR006153">
    <property type="entry name" value="Cation/H_exchanger_TM"/>
</dbReference>
<feature type="transmembrane region" description="Helical" evidence="5">
    <location>
        <begin position="109"/>
        <end position="130"/>
    </location>
</feature>
<dbReference type="GO" id="GO:0015297">
    <property type="term" value="F:antiporter activity"/>
    <property type="evidence" value="ECO:0007669"/>
    <property type="project" value="InterPro"/>
</dbReference>
<feature type="transmembrane region" description="Helical" evidence="5">
    <location>
        <begin position="238"/>
        <end position="255"/>
    </location>
</feature>